<name>A0A1I7D1R2_9ACTN</name>
<dbReference type="EMBL" id="FPBA01000031">
    <property type="protein sequence ID" value="SFU05593.1"/>
    <property type="molecule type" value="Genomic_DNA"/>
</dbReference>
<dbReference type="Pfam" id="PF01161">
    <property type="entry name" value="PBP"/>
    <property type="match status" value="1"/>
</dbReference>
<gene>
    <name evidence="3" type="ORF">SAMN05660657_05165</name>
</gene>
<dbReference type="InterPro" id="IPR008914">
    <property type="entry name" value="PEBP"/>
</dbReference>
<feature type="region of interest" description="Disordered" evidence="2">
    <location>
        <begin position="13"/>
        <end position="37"/>
    </location>
</feature>
<dbReference type="PANTHER" id="PTHR30289">
    <property type="entry name" value="UNCHARACTERIZED PROTEIN YBCL-RELATED"/>
    <property type="match status" value="1"/>
</dbReference>
<dbReference type="AlphaFoldDB" id="A0A1I7D1R2"/>
<evidence type="ECO:0000313" key="3">
    <source>
        <dbReference type="EMBL" id="SFU05593.1"/>
    </source>
</evidence>
<protein>
    <submittedName>
        <fullName evidence="3">Phospholipid-binding protein, PBP family</fullName>
    </submittedName>
</protein>
<dbReference type="CDD" id="cd00865">
    <property type="entry name" value="PEBP_bact_arch"/>
    <property type="match status" value="1"/>
</dbReference>
<dbReference type="InterPro" id="IPR036610">
    <property type="entry name" value="PEBP-like_sf"/>
</dbReference>
<reference evidence="4" key="1">
    <citation type="submission" date="2016-10" db="EMBL/GenBank/DDBJ databases">
        <authorList>
            <person name="Varghese N."/>
            <person name="Submissions S."/>
        </authorList>
    </citation>
    <scope>NUCLEOTIDE SEQUENCE [LARGE SCALE GENOMIC DNA]</scope>
    <source>
        <strain evidence="4">DSM 46136</strain>
    </source>
</reference>
<evidence type="ECO:0000256" key="1">
    <source>
        <dbReference type="ARBA" id="ARBA00007120"/>
    </source>
</evidence>
<accession>A0A1I7D1R2</accession>
<comment type="similarity">
    <text evidence="1">Belongs to the UPF0098 family.</text>
</comment>
<dbReference type="SUPFAM" id="SSF49777">
    <property type="entry name" value="PEBP-like"/>
    <property type="match status" value="1"/>
</dbReference>
<keyword evidence="4" id="KW-1185">Reference proteome</keyword>
<dbReference type="Gene3D" id="3.90.280.10">
    <property type="entry name" value="PEBP-like"/>
    <property type="match status" value="1"/>
</dbReference>
<evidence type="ECO:0000313" key="4">
    <source>
        <dbReference type="Proteomes" id="UP000199546"/>
    </source>
</evidence>
<dbReference type="RefSeq" id="WP_093584175.1">
    <property type="nucleotide sequence ID" value="NZ_FPBA01000031.1"/>
</dbReference>
<dbReference type="InterPro" id="IPR005247">
    <property type="entry name" value="YbhB_YbcL/LppC-like"/>
</dbReference>
<dbReference type="STRING" id="1296565.SAMN05660657_05165"/>
<proteinExistence type="inferred from homology"/>
<dbReference type="OrthoDB" id="9797506at2"/>
<dbReference type="Proteomes" id="UP000199546">
    <property type="component" value="Unassembled WGS sequence"/>
</dbReference>
<organism evidence="3 4">
    <name type="scientific">Geodermatophilus amargosae</name>
    <dbReference type="NCBI Taxonomy" id="1296565"/>
    <lineage>
        <taxon>Bacteria</taxon>
        <taxon>Bacillati</taxon>
        <taxon>Actinomycetota</taxon>
        <taxon>Actinomycetes</taxon>
        <taxon>Geodermatophilales</taxon>
        <taxon>Geodermatophilaceae</taxon>
        <taxon>Geodermatophilus</taxon>
    </lineage>
</organism>
<dbReference type="PANTHER" id="PTHR30289:SF1">
    <property type="entry name" value="PEBP (PHOSPHATIDYLETHANOLAMINE-BINDING PROTEIN) FAMILY PROTEIN"/>
    <property type="match status" value="1"/>
</dbReference>
<sequence>MALSLKDLKIESSAFPDGGRIPERHTGEGEDTSPELRWSGVPEGTRSIAVICHDPDAPLPDGFVHWVLTGIPADVTGIAEGGGNEYHQGSNGWGGTGYRGPMPPPGHGDHRYYFWVYALSVPVDEALTRREFIDRYGKDVIEQARTVGLYSR</sequence>
<dbReference type="NCBIfam" id="TIGR00481">
    <property type="entry name" value="YbhB/YbcL family Raf kinase inhibitor-like protein"/>
    <property type="match status" value="1"/>
</dbReference>
<evidence type="ECO:0000256" key="2">
    <source>
        <dbReference type="SAM" id="MobiDB-lite"/>
    </source>
</evidence>